<dbReference type="InterPro" id="IPR027558">
    <property type="entry name" value="Pre_pil_HX9DG_C"/>
</dbReference>
<reference evidence="3 4" key="1">
    <citation type="submission" date="2018-12" db="EMBL/GenBank/DDBJ databases">
        <authorList>
            <person name="Toschakov S.V."/>
        </authorList>
    </citation>
    <scope>NUCLEOTIDE SEQUENCE [LARGE SCALE GENOMIC DNA]</scope>
    <source>
        <strain evidence="3 4">GM2012</strain>
    </source>
</reference>
<sequence>MDASRNQARDRAGFTLIELLVVIAIIGVLIALLLPAVQAAREAARRAQCSNNLKQLALAAMNYESSHGCLPPGGFPVRANPASGVPHNDHSVFERVGPFLEQQAIFNAINFELNAYRNENLTAVGTGIATLWCPSDATVSEATPLIPDAAASVGVGSAAWMYPPPRPAGTWTQQHTSYRGVSGIWASSPSSLDPAEIRRARANKNGVIFASSSVRLAEIRDGTSNTLLFDERAHSYYPNAASRTPQLAPYYAAIYGAWTHGVYTFDGVYNNPPNRVRSPATPSSQHPGGINAAFCDGSVRFLKDSIDSFGPTNDYRSRGPILYDAATGNYLLAAGTRVPVFQALATRAGGEVVSADAY</sequence>
<dbReference type="PANTHER" id="PTHR30093:SF2">
    <property type="entry name" value="TYPE II SECRETION SYSTEM PROTEIN H"/>
    <property type="match status" value="1"/>
</dbReference>
<keyword evidence="1" id="KW-0812">Transmembrane</keyword>
<evidence type="ECO:0000256" key="1">
    <source>
        <dbReference type="SAM" id="Phobius"/>
    </source>
</evidence>
<dbReference type="EMBL" id="RYZH01000068">
    <property type="protein sequence ID" value="RUL82812.1"/>
    <property type="molecule type" value="Genomic_DNA"/>
</dbReference>
<dbReference type="PROSITE" id="PS00409">
    <property type="entry name" value="PROKAR_NTER_METHYL"/>
    <property type="match status" value="1"/>
</dbReference>
<dbReference type="Pfam" id="PF07963">
    <property type="entry name" value="N_methyl"/>
    <property type="match status" value="1"/>
</dbReference>
<dbReference type="NCBIfam" id="TIGR04294">
    <property type="entry name" value="pre_pil_HX9DG"/>
    <property type="match status" value="1"/>
</dbReference>
<feature type="domain" description="DUF1559" evidence="2">
    <location>
        <begin position="38"/>
        <end position="307"/>
    </location>
</feature>
<keyword evidence="1" id="KW-0472">Membrane</keyword>
<dbReference type="AlphaFoldDB" id="A0A432MDK3"/>
<dbReference type="NCBIfam" id="TIGR02532">
    <property type="entry name" value="IV_pilin_GFxxxE"/>
    <property type="match status" value="1"/>
</dbReference>
<protein>
    <submittedName>
        <fullName evidence="3">DUF1559 domain-containing protein</fullName>
    </submittedName>
</protein>
<reference evidence="3 4" key="2">
    <citation type="submission" date="2019-01" db="EMBL/GenBank/DDBJ databases">
        <title>Tautonia sociabilis, a novel thermotolerant planctomycete of Isosphaeraceae family, isolated from a 4000 m deep subterranean habitat.</title>
        <authorList>
            <person name="Kovaleva O.L."/>
            <person name="Elcheninov A.G."/>
            <person name="Van Heerden E."/>
            <person name="Toshchakov S.V."/>
            <person name="Novikov A."/>
            <person name="Bonch-Osmolovskaya E.A."/>
            <person name="Kublanov I.V."/>
        </authorList>
    </citation>
    <scope>NUCLEOTIDE SEQUENCE [LARGE SCALE GENOMIC DNA]</scope>
    <source>
        <strain evidence="3 4">GM2012</strain>
    </source>
</reference>
<evidence type="ECO:0000313" key="3">
    <source>
        <dbReference type="EMBL" id="RUL82812.1"/>
    </source>
</evidence>
<keyword evidence="4" id="KW-1185">Reference proteome</keyword>
<dbReference type="InterPro" id="IPR045584">
    <property type="entry name" value="Pilin-like"/>
</dbReference>
<comment type="caution">
    <text evidence="3">The sequence shown here is derived from an EMBL/GenBank/DDBJ whole genome shotgun (WGS) entry which is preliminary data.</text>
</comment>
<proteinExistence type="predicted"/>
<accession>A0A432MDK3</accession>
<feature type="transmembrane region" description="Helical" evidence="1">
    <location>
        <begin position="12"/>
        <end position="37"/>
    </location>
</feature>
<dbReference type="SUPFAM" id="SSF54523">
    <property type="entry name" value="Pili subunits"/>
    <property type="match status" value="1"/>
</dbReference>
<dbReference type="PANTHER" id="PTHR30093">
    <property type="entry name" value="GENERAL SECRETION PATHWAY PROTEIN G"/>
    <property type="match status" value="1"/>
</dbReference>
<dbReference type="OrthoDB" id="255848at2"/>
<keyword evidence="1" id="KW-1133">Transmembrane helix</keyword>
<dbReference type="Pfam" id="PF07596">
    <property type="entry name" value="SBP_bac_10"/>
    <property type="match status" value="1"/>
</dbReference>
<gene>
    <name evidence="3" type="ORF">TsocGM_23220</name>
</gene>
<dbReference type="InterPro" id="IPR012902">
    <property type="entry name" value="N_methyl_site"/>
</dbReference>
<dbReference type="RefSeq" id="WP_126727847.1">
    <property type="nucleotide sequence ID" value="NZ_RYZH01000068.1"/>
</dbReference>
<evidence type="ECO:0000259" key="2">
    <source>
        <dbReference type="Pfam" id="PF07596"/>
    </source>
</evidence>
<dbReference type="InterPro" id="IPR011453">
    <property type="entry name" value="DUF1559"/>
</dbReference>
<dbReference type="Proteomes" id="UP000280296">
    <property type="component" value="Unassembled WGS sequence"/>
</dbReference>
<dbReference type="Gene3D" id="3.30.700.10">
    <property type="entry name" value="Glycoprotein, Type 4 Pilin"/>
    <property type="match status" value="1"/>
</dbReference>
<evidence type="ECO:0000313" key="4">
    <source>
        <dbReference type="Proteomes" id="UP000280296"/>
    </source>
</evidence>
<organism evidence="3 4">
    <name type="scientific">Tautonia sociabilis</name>
    <dbReference type="NCBI Taxonomy" id="2080755"/>
    <lineage>
        <taxon>Bacteria</taxon>
        <taxon>Pseudomonadati</taxon>
        <taxon>Planctomycetota</taxon>
        <taxon>Planctomycetia</taxon>
        <taxon>Isosphaerales</taxon>
        <taxon>Isosphaeraceae</taxon>
        <taxon>Tautonia</taxon>
    </lineage>
</organism>
<name>A0A432MDK3_9BACT</name>